<feature type="binding site" evidence="5">
    <location>
        <position position="15"/>
    </location>
    <ligand>
        <name>S-adenosyl-L-methionine</name>
        <dbReference type="ChEBI" id="CHEBI:59789"/>
    </ligand>
</feature>
<reference evidence="7 8" key="1">
    <citation type="journal article" date="2016" name="Nat. Commun.">
        <title>Thousands of microbial genomes shed light on interconnected biogeochemical processes in an aquifer system.</title>
        <authorList>
            <person name="Anantharaman K."/>
            <person name="Brown C.T."/>
            <person name="Hug L.A."/>
            <person name="Sharon I."/>
            <person name="Castelle C.J."/>
            <person name="Probst A.J."/>
            <person name="Thomas B.C."/>
            <person name="Singh A."/>
            <person name="Wilkins M.J."/>
            <person name="Karaoz U."/>
            <person name="Brodie E.L."/>
            <person name="Williams K.H."/>
            <person name="Hubbard S.S."/>
            <person name="Banfield J.F."/>
        </authorList>
    </citation>
    <scope>NUCLEOTIDE SEQUENCE [LARGE SCALE GENOMIC DNA]</scope>
</reference>
<dbReference type="PANTHER" id="PTHR11727">
    <property type="entry name" value="DIMETHYLADENOSINE TRANSFERASE"/>
    <property type="match status" value="1"/>
</dbReference>
<dbReference type="Gene3D" id="1.10.8.100">
    <property type="entry name" value="Ribosomal RNA adenine dimethylase-like, domain 2"/>
    <property type="match status" value="1"/>
</dbReference>
<accession>A0A1F8ASD5</accession>
<dbReference type="InterPro" id="IPR001737">
    <property type="entry name" value="KsgA/Erm"/>
</dbReference>
<dbReference type="SMART" id="SM00650">
    <property type="entry name" value="rADc"/>
    <property type="match status" value="1"/>
</dbReference>
<evidence type="ECO:0000256" key="1">
    <source>
        <dbReference type="ARBA" id="ARBA00022603"/>
    </source>
</evidence>
<keyword evidence="1 5" id="KW-0489">Methyltransferase</keyword>
<dbReference type="PROSITE" id="PS01131">
    <property type="entry name" value="RRNA_A_DIMETH"/>
    <property type="match status" value="1"/>
</dbReference>
<name>A0A1F8ASD5_9BACT</name>
<evidence type="ECO:0000313" key="7">
    <source>
        <dbReference type="EMBL" id="OGM54662.1"/>
    </source>
</evidence>
<feature type="binding site" evidence="5">
    <location>
        <position position="61"/>
    </location>
    <ligand>
        <name>S-adenosyl-L-methionine</name>
        <dbReference type="ChEBI" id="CHEBI:59789"/>
    </ligand>
</feature>
<dbReference type="SUPFAM" id="SSF53335">
    <property type="entry name" value="S-adenosyl-L-methionine-dependent methyltransferases"/>
    <property type="match status" value="1"/>
</dbReference>
<keyword evidence="4 5" id="KW-0694">RNA-binding</keyword>
<feature type="domain" description="Ribosomal RNA adenine methylase transferase N-terminal" evidence="6">
    <location>
        <begin position="20"/>
        <end position="186"/>
    </location>
</feature>
<dbReference type="EMBL" id="MGGW01000011">
    <property type="protein sequence ID" value="OGM54662.1"/>
    <property type="molecule type" value="Genomic_DNA"/>
</dbReference>
<feature type="binding site" evidence="5">
    <location>
        <position position="13"/>
    </location>
    <ligand>
        <name>S-adenosyl-L-methionine</name>
        <dbReference type="ChEBI" id="CHEBI:59789"/>
    </ligand>
</feature>
<sequence length="266" mass="31767">MRYRTRRRLYSQNFLVNRELTSKLIRRSSIGKNNTVLEIGPGKGIITQELLTVAGRVIAVERDWNLYHFLLRRFRNVNNVELHCTNFLDFNLLKCPYKLFSNIPFAITADIVRKLTSDGNFVEGYLIIQKEAAEKFIGMPYATKNTMMAILIKPFFEMDVVWRFNESDFVPRPNVDSVLLRIKRIEEPVIEKSMSDIYKDFVVYGFSRKKVGKWSFGEWMRRFEYFVRKVSPEQKRIVRQKARKFLADQSKNQKINRTRRDKNWRE</sequence>
<dbReference type="PANTHER" id="PTHR11727:SF7">
    <property type="entry name" value="DIMETHYLADENOSINE TRANSFERASE-RELATED"/>
    <property type="match status" value="1"/>
</dbReference>
<dbReference type="Proteomes" id="UP000178603">
    <property type="component" value="Unassembled WGS sequence"/>
</dbReference>
<comment type="similarity">
    <text evidence="5">Belongs to the class I-like SAM-binding methyltransferase superfamily. rRNA adenine N(6)-methyltransferase family.</text>
</comment>
<dbReference type="InterPro" id="IPR020598">
    <property type="entry name" value="rRNA_Ade_methylase_Trfase_N"/>
</dbReference>
<gene>
    <name evidence="7" type="ORF">A3E44_02445</name>
</gene>
<evidence type="ECO:0000256" key="2">
    <source>
        <dbReference type="ARBA" id="ARBA00022679"/>
    </source>
</evidence>
<evidence type="ECO:0000256" key="3">
    <source>
        <dbReference type="ARBA" id="ARBA00022691"/>
    </source>
</evidence>
<comment type="caution">
    <text evidence="5">Lacks conserved residue(s) required for the propagation of feature annotation.</text>
</comment>
<evidence type="ECO:0000256" key="5">
    <source>
        <dbReference type="PROSITE-ProRule" id="PRU01026"/>
    </source>
</evidence>
<protein>
    <recommendedName>
        <fullName evidence="6">Ribosomal RNA adenine methylase transferase N-terminal domain-containing protein</fullName>
    </recommendedName>
</protein>
<dbReference type="GO" id="GO:0003723">
    <property type="term" value="F:RNA binding"/>
    <property type="evidence" value="ECO:0007669"/>
    <property type="project" value="UniProtKB-UniRule"/>
</dbReference>
<feature type="binding site" evidence="5">
    <location>
        <position position="40"/>
    </location>
    <ligand>
        <name>S-adenosyl-L-methionine</name>
        <dbReference type="ChEBI" id="CHEBI:59789"/>
    </ligand>
</feature>
<dbReference type="InterPro" id="IPR020596">
    <property type="entry name" value="rRNA_Ade_Mease_Trfase_CS"/>
</dbReference>
<dbReference type="Gene3D" id="3.40.50.150">
    <property type="entry name" value="Vaccinia Virus protein VP39"/>
    <property type="match status" value="1"/>
</dbReference>
<dbReference type="AlphaFoldDB" id="A0A1F8ASD5"/>
<dbReference type="InterPro" id="IPR023165">
    <property type="entry name" value="rRNA_Ade_diMease-like_C"/>
</dbReference>
<dbReference type="GO" id="GO:0000179">
    <property type="term" value="F:rRNA (adenine-N6,N6-)-dimethyltransferase activity"/>
    <property type="evidence" value="ECO:0007669"/>
    <property type="project" value="UniProtKB-UniRule"/>
</dbReference>
<dbReference type="CDD" id="cd02440">
    <property type="entry name" value="AdoMet_MTases"/>
    <property type="match status" value="1"/>
</dbReference>
<dbReference type="Pfam" id="PF00398">
    <property type="entry name" value="RrnaAD"/>
    <property type="match status" value="1"/>
</dbReference>
<organism evidence="7 8">
    <name type="scientific">Candidatus Woesebacteria bacterium RIFCSPHIGHO2_12_FULL_41_24</name>
    <dbReference type="NCBI Taxonomy" id="1802510"/>
    <lineage>
        <taxon>Bacteria</taxon>
        <taxon>Candidatus Woeseibacteriota</taxon>
    </lineage>
</organism>
<keyword evidence="2 5" id="KW-0808">Transferase</keyword>
<keyword evidence="3 5" id="KW-0949">S-adenosyl-L-methionine</keyword>
<dbReference type="InterPro" id="IPR029063">
    <property type="entry name" value="SAM-dependent_MTases_sf"/>
</dbReference>
<evidence type="ECO:0000313" key="8">
    <source>
        <dbReference type="Proteomes" id="UP000178603"/>
    </source>
</evidence>
<feature type="binding site" evidence="5">
    <location>
        <position position="102"/>
    </location>
    <ligand>
        <name>S-adenosyl-L-methionine</name>
        <dbReference type="ChEBI" id="CHEBI:59789"/>
    </ligand>
</feature>
<evidence type="ECO:0000259" key="6">
    <source>
        <dbReference type="SMART" id="SM00650"/>
    </source>
</evidence>
<dbReference type="PROSITE" id="PS51689">
    <property type="entry name" value="SAM_RNA_A_N6_MT"/>
    <property type="match status" value="1"/>
</dbReference>
<evidence type="ECO:0000256" key="4">
    <source>
        <dbReference type="ARBA" id="ARBA00022884"/>
    </source>
</evidence>
<proteinExistence type="inferred from homology"/>
<comment type="caution">
    <text evidence="7">The sequence shown here is derived from an EMBL/GenBank/DDBJ whole genome shotgun (WGS) entry which is preliminary data.</text>
</comment>